<reference evidence="2 3" key="1">
    <citation type="journal article" date="2020" name="Biotechnol. Biofuels">
        <title>New insights from the biogas microbiome by comprehensive genome-resolved metagenomics of nearly 1600 species originating from multiple anaerobic digesters.</title>
        <authorList>
            <person name="Campanaro S."/>
            <person name="Treu L."/>
            <person name="Rodriguez-R L.M."/>
            <person name="Kovalovszki A."/>
            <person name="Ziels R.M."/>
            <person name="Maus I."/>
            <person name="Zhu X."/>
            <person name="Kougias P.G."/>
            <person name="Basile A."/>
            <person name="Luo G."/>
            <person name="Schluter A."/>
            <person name="Konstantinidis K.T."/>
            <person name="Angelidaki I."/>
        </authorList>
    </citation>
    <scope>NUCLEOTIDE SEQUENCE [LARGE SCALE GENOMIC DNA]</scope>
    <source>
        <strain evidence="2">AS27yjCOA_165</strain>
    </source>
</reference>
<keyword evidence="1" id="KW-0472">Membrane</keyword>
<keyword evidence="1" id="KW-0812">Transmembrane</keyword>
<evidence type="ECO:0000313" key="3">
    <source>
        <dbReference type="Proteomes" id="UP000526033"/>
    </source>
</evidence>
<feature type="transmembrane region" description="Helical" evidence="1">
    <location>
        <begin position="325"/>
        <end position="347"/>
    </location>
</feature>
<dbReference type="AlphaFoldDB" id="A0A7X9DLC1"/>
<proteinExistence type="predicted"/>
<accession>A0A7X9DLC1</accession>
<keyword evidence="1" id="KW-1133">Transmembrane helix</keyword>
<name>A0A7X9DLC1_UNCKA</name>
<feature type="transmembrane region" description="Helical" evidence="1">
    <location>
        <begin position="111"/>
        <end position="135"/>
    </location>
</feature>
<organism evidence="2 3">
    <name type="scientific">candidate division WWE3 bacterium</name>
    <dbReference type="NCBI Taxonomy" id="2053526"/>
    <lineage>
        <taxon>Bacteria</taxon>
        <taxon>Katanobacteria</taxon>
    </lineage>
</organism>
<protein>
    <submittedName>
        <fullName evidence="2">Uncharacterized protein</fullName>
    </submittedName>
</protein>
<dbReference type="EMBL" id="JAAZNL010000054">
    <property type="protein sequence ID" value="NMB70383.1"/>
    <property type="molecule type" value="Genomic_DNA"/>
</dbReference>
<sequence>MSVFNALNPAGPERNRGLYKLLAYLIVLAGLFISANFLWPEVVGTMLNILWIIMLVAVIVFFCIGLMVVFGLRKEANQILDILLEGTLTFIDLLDFIKLVYRRFISVLKDFILYATPVFAYVLCFVLYVLIIMLFKTVGALYDVTGLTVGLTFVLVFTFGLINKPRNILPDLSIWKNQFMDKFRASFIDGVEIILFIFFLTMDSKNLFFLPQSLKIELHAIFNEYNLMTRSFIASDHLKTTVNLVLAAVIIEIVRNFLKIIVAARNNYSIFLQNIPFEERPNKSLLIKRAVRRTFGDLKDDLVKFITYTTVLFAVFMLFPRLKILTLVVMSTTNLFLDILIPARLTASKGTDLISRTLIKIFKL</sequence>
<dbReference type="Proteomes" id="UP000526033">
    <property type="component" value="Unassembled WGS sequence"/>
</dbReference>
<gene>
    <name evidence="2" type="ORF">GYA27_04255</name>
</gene>
<feature type="transmembrane region" description="Helical" evidence="1">
    <location>
        <begin position="141"/>
        <end position="162"/>
    </location>
</feature>
<feature type="transmembrane region" description="Helical" evidence="1">
    <location>
        <begin position="21"/>
        <end position="39"/>
    </location>
</feature>
<feature type="transmembrane region" description="Helical" evidence="1">
    <location>
        <begin position="51"/>
        <end position="72"/>
    </location>
</feature>
<comment type="caution">
    <text evidence="2">The sequence shown here is derived from an EMBL/GenBank/DDBJ whole genome shotgun (WGS) entry which is preliminary data.</text>
</comment>
<feature type="transmembrane region" description="Helical" evidence="1">
    <location>
        <begin position="240"/>
        <end position="258"/>
    </location>
</feature>
<feature type="transmembrane region" description="Helical" evidence="1">
    <location>
        <begin position="183"/>
        <end position="202"/>
    </location>
</feature>
<evidence type="ECO:0000256" key="1">
    <source>
        <dbReference type="SAM" id="Phobius"/>
    </source>
</evidence>
<feature type="transmembrane region" description="Helical" evidence="1">
    <location>
        <begin position="302"/>
        <end position="319"/>
    </location>
</feature>
<evidence type="ECO:0000313" key="2">
    <source>
        <dbReference type="EMBL" id="NMB70383.1"/>
    </source>
</evidence>